<name>A0A061R747_9CHLO</name>
<feature type="region of interest" description="Disordered" evidence="1">
    <location>
        <begin position="24"/>
        <end position="60"/>
    </location>
</feature>
<evidence type="ECO:0000313" key="2">
    <source>
        <dbReference type="EMBL" id="JAC66500.1"/>
    </source>
</evidence>
<accession>A0A061R747</accession>
<protein>
    <submittedName>
        <fullName evidence="2">Uncharacterized protein</fullName>
    </submittedName>
</protein>
<gene>
    <name evidence="2" type="ORF">TSPGSL018_13499</name>
</gene>
<feature type="non-terminal residue" evidence="2">
    <location>
        <position position="1"/>
    </location>
</feature>
<proteinExistence type="predicted"/>
<organism evidence="2">
    <name type="scientific">Tetraselmis sp. GSL018</name>
    <dbReference type="NCBI Taxonomy" id="582737"/>
    <lineage>
        <taxon>Eukaryota</taxon>
        <taxon>Viridiplantae</taxon>
        <taxon>Chlorophyta</taxon>
        <taxon>core chlorophytes</taxon>
        <taxon>Chlorodendrophyceae</taxon>
        <taxon>Chlorodendrales</taxon>
        <taxon>Chlorodendraceae</taxon>
        <taxon>Tetraselmis</taxon>
    </lineage>
</organism>
<dbReference type="EMBL" id="GBEZ01020140">
    <property type="protein sequence ID" value="JAC66500.1"/>
    <property type="molecule type" value="Transcribed_RNA"/>
</dbReference>
<evidence type="ECO:0000256" key="1">
    <source>
        <dbReference type="SAM" id="MobiDB-lite"/>
    </source>
</evidence>
<dbReference type="AlphaFoldDB" id="A0A061R747"/>
<reference evidence="2" key="1">
    <citation type="submission" date="2014-05" db="EMBL/GenBank/DDBJ databases">
        <title>The transcriptome of the halophilic microalga Tetraselmis sp. GSL018 isolated from the Great Salt Lake, Utah.</title>
        <authorList>
            <person name="Jinkerson R.E."/>
            <person name="D'Adamo S."/>
            <person name="Posewitz M.C."/>
        </authorList>
    </citation>
    <scope>NUCLEOTIDE SEQUENCE</scope>
    <source>
        <strain evidence="2">GSL018</strain>
    </source>
</reference>
<sequence length="116" mass="12654">GSSRTSLQRRRCTTGKWTTWMASARATTTTKMGTEAVMGGRRMTRRRRPEASAPPPADASETALQLLRDSLWHDAGSWGRARELPLPPDSLRVWGFVGIPGIPGKWVGSVGRCCAC</sequence>
<feature type="non-terminal residue" evidence="2">
    <location>
        <position position="116"/>
    </location>
</feature>